<dbReference type="InterPro" id="IPR002347">
    <property type="entry name" value="SDR_fam"/>
</dbReference>
<dbReference type="Proteomes" id="UP001172082">
    <property type="component" value="Unassembled WGS sequence"/>
</dbReference>
<evidence type="ECO:0000256" key="2">
    <source>
        <dbReference type="ARBA" id="ARBA00023002"/>
    </source>
</evidence>
<evidence type="ECO:0000256" key="1">
    <source>
        <dbReference type="ARBA" id="ARBA00006484"/>
    </source>
</evidence>
<dbReference type="SUPFAM" id="SSF51735">
    <property type="entry name" value="NAD(P)-binding Rossmann-fold domains"/>
    <property type="match status" value="1"/>
</dbReference>
<keyword evidence="2 4" id="KW-0560">Oxidoreductase</keyword>
<dbReference type="EMBL" id="JAUJEA010000001">
    <property type="protein sequence ID" value="MDN5200337.1"/>
    <property type="molecule type" value="Genomic_DNA"/>
</dbReference>
<reference evidence="4" key="1">
    <citation type="submission" date="2023-06" db="EMBL/GenBank/DDBJ databases">
        <title>Genomic of Parafulvivirga corallium.</title>
        <authorList>
            <person name="Wang G."/>
        </authorList>
    </citation>
    <scope>NUCLEOTIDE SEQUENCE</scope>
    <source>
        <strain evidence="4">BMA10</strain>
    </source>
</reference>
<accession>A0ABT8KHY9</accession>
<proteinExistence type="inferred from homology"/>
<dbReference type="InterPro" id="IPR051911">
    <property type="entry name" value="SDR_oxidoreductase"/>
</dbReference>
<dbReference type="GO" id="GO:0016491">
    <property type="term" value="F:oxidoreductase activity"/>
    <property type="evidence" value="ECO:0007669"/>
    <property type="project" value="UniProtKB-KW"/>
</dbReference>
<keyword evidence="5" id="KW-1185">Reference proteome</keyword>
<evidence type="ECO:0000313" key="4">
    <source>
        <dbReference type="EMBL" id="MDN5200337.1"/>
    </source>
</evidence>
<evidence type="ECO:0000256" key="3">
    <source>
        <dbReference type="RuleBase" id="RU000363"/>
    </source>
</evidence>
<dbReference type="Gene3D" id="3.40.50.720">
    <property type="entry name" value="NAD(P)-binding Rossmann-like Domain"/>
    <property type="match status" value="1"/>
</dbReference>
<sequence length="273" mass="30987">MKTILITGASTGIGRATADYFAQKDWRVAATMRHPENTDFKEQDNLKKFQLDVQDKSSIAKTVNDVLEEFHKIDVVLNNAGYGTCGPLEAATDQQLRRQFDVNVFGLIDVTKAVLPHFRKMKKGMFINVSSIGGLVTFPTFSAYHATKWAVEGLTESLQYELNPLGITMKLIEPGGVKTDFATRSLDLFDYKHLEEYDQTMERISKLFTDSTERSQNYSTAEQMAEVIYEAATDGKSQLRYVAGKDANQIWTARQNMPYEDFREMIRDQFLGD</sequence>
<dbReference type="PANTHER" id="PTHR43976:SF16">
    <property type="entry name" value="SHORT-CHAIN DEHYDROGENASE_REDUCTASE FAMILY PROTEIN"/>
    <property type="match status" value="1"/>
</dbReference>
<name>A0ABT8KHY9_9BACT</name>
<dbReference type="PANTHER" id="PTHR43976">
    <property type="entry name" value="SHORT CHAIN DEHYDROGENASE"/>
    <property type="match status" value="1"/>
</dbReference>
<comment type="caution">
    <text evidence="4">The sequence shown here is derived from an EMBL/GenBank/DDBJ whole genome shotgun (WGS) entry which is preliminary data.</text>
</comment>
<dbReference type="RefSeq" id="WP_346750362.1">
    <property type="nucleotide sequence ID" value="NZ_JAUJEA010000001.1"/>
</dbReference>
<organism evidence="4 5">
    <name type="scientific">Splendidivirga corallicola</name>
    <dbReference type="NCBI Taxonomy" id="3051826"/>
    <lineage>
        <taxon>Bacteria</taxon>
        <taxon>Pseudomonadati</taxon>
        <taxon>Bacteroidota</taxon>
        <taxon>Cytophagia</taxon>
        <taxon>Cytophagales</taxon>
        <taxon>Splendidivirgaceae</taxon>
        <taxon>Splendidivirga</taxon>
    </lineage>
</organism>
<dbReference type="Pfam" id="PF00106">
    <property type="entry name" value="adh_short"/>
    <property type="match status" value="1"/>
</dbReference>
<evidence type="ECO:0000313" key="5">
    <source>
        <dbReference type="Proteomes" id="UP001172082"/>
    </source>
</evidence>
<dbReference type="EC" id="1.1.-.-" evidence="4"/>
<comment type="similarity">
    <text evidence="1 3">Belongs to the short-chain dehydrogenases/reductases (SDR) family.</text>
</comment>
<dbReference type="PRINTS" id="PR00081">
    <property type="entry name" value="GDHRDH"/>
</dbReference>
<dbReference type="InterPro" id="IPR036291">
    <property type="entry name" value="NAD(P)-bd_dom_sf"/>
</dbReference>
<dbReference type="CDD" id="cd05374">
    <property type="entry name" value="17beta-HSD-like_SDR_c"/>
    <property type="match status" value="1"/>
</dbReference>
<protein>
    <submittedName>
        <fullName evidence="4">SDR family oxidoreductase</fullName>
        <ecNumber evidence="4">1.1.-.-</ecNumber>
    </submittedName>
</protein>
<dbReference type="PRINTS" id="PR00080">
    <property type="entry name" value="SDRFAMILY"/>
</dbReference>
<gene>
    <name evidence="4" type="ORF">QQ008_03170</name>
</gene>